<dbReference type="Pfam" id="PF00011">
    <property type="entry name" value="HSP20"/>
    <property type="match status" value="1"/>
</dbReference>
<name>A0A0S4KLQ6_9BACT</name>
<protein>
    <submittedName>
        <fullName evidence="4">Heat shock protein Hsp20</fullName>
    </submittedName>
</protein>
<dbReference type="Gene3D" id="2.60.40.790">
    <property type="match status" value="1"/>
</dbReference>
<dbReference type="SUPFAM" id="SSF49764">
    <property type="entry name" value="HSP20-like chaperones"/>
    <property type="match status" value="1"/>
</dbReference>
<dbReference type="InterPro" id="IPR031107">
    <property type="entry name" value="Small_HSP"/>
</dbReference>
<dbReference type="Proteomes" id="UP000066284">
    <property type="component" value="Chromosome 1"/>
</dbReference>
<evidence type="ECO:0000313" key="5">
    <source>
        <dbReference type="Proteomes" id="UP000066284"/>
    </source>
</evidence>
<comment type="similarity">
    <text evidence="1 2">Belongs to the small heat shock protein (HSP20) family.</text>
</comment>
<dbReference type="AlphaFoldDB" id="A0A0S4KLQ6"/>
<evidence type="ECO:0000313" key="4">
    <source>
        <dbReference type="EMBL" id="CUQ65287.1"/>
    </source>
</evidence>
<evidence type="ECO:0000256" key="2">
    <source>
        <dbReference type="RuleBase" id="RU003616"/>
    </source>
</evidence>
<sequence length="145" mass="16428">MNSYLPSVISSARTDEFDRQIDQLFNEAMRAFGASDGLWAPDCNVWEDDNGFYIQMALPGWEPKDITLEMNNQVLTIKGERNAQPSDARAYHLREIADGRFARLFKLPGFVDQDKASATHKHGLLTVTFPKKEEAKPRQILIQGS</sequence>
<feature type="domain" description="SHSP" evidence="3">
    <location>
        <begin position="33"/>
        <end position="145"/>
    </location>
</feature>
<evidence type="ECO:0000256" key="1">
    <source>
        <dbReference type="PROSITE-ProRule" id="PRU00285"/>
    </source>
</evidence>
<proteinExistence type="inferred from homology"/>
<organism evidence="4 5">
    <name type="scientific">Candidatus Nitrospira inopinata</name>
    <dbReference type="NCBI Taxonomy" id="1715989"/>
    <lineage>
        <taxon>Bacteria</taxon>
        <taxon>Pseudomonadati</taxon>
        <taxon>Nitrospirota</taxon>
        <taxon>Nitrospiria</taxon>
        <taxon>Nitrospirales</taxon>
        <taxon>Nitrospiraceae</taxon>
        <taxon>Nitrospira</taxon>
    </lineage>
</organism>
<reference evidence="5" key="1">
    <citation type="submission" date="2015-09" db="EMBL/GenBank/DDBJ databases">
        <authorList>
            <person name="Daims H."/>
        </authorList>
    </citation>
    <scope>NUCLEOTIDE SEQUENCE [LARGE SCALE GENOMIC DNA]</scope>
</reference>
<dbReference type="InterPro" id="IPR008978">
    <property type="entry name" value="HSP20-like_chaperone"/>
</dbReference>
<dbReference type="OrthoDB" id="288864at2"/>
<dbReference type="RefSeq" id="WP_062482312.1">
    <property type="nucleotide sequence ID" value="NZ_LN885086.1"/>
</dbReference>
<dbReference type="EMBL" id="LN885086">
    <property type="protein sequence ID" value="CUQ65287.1"/>
    <property type="molecule type" value="Genomic_DNA"/>
</dbReference>
<dbReference type="PROSITE" id="PS01031">
    <property type="entry name" value="SHSP"/>
    <property type="match status" value="1"/>
</dbReference>
<gene>
    <name evidence="4" type="ORF">NITINOP_0311</name>
</gene>
<dbReference type="STRING" id="1715989.NITINOP_0311"/>
<keyword evidence="5" id="KW-1185">Reference proteome</keyword>
<evidence type="ECO:0000259" key="3">
    <source>
        <dbReference type="PROSITE" id="PS01031"/>
    </source>
</evidence>
<dbReference type="PANTHER" id="PTHR11527">
    <property type="entry name" value="HEAT-SHOCK PROTEIN 20 FAMILY MEMBER"/>
    <property type="match status" value="1"/>
</dbReference>
<dbReference type="KEGG" id="nio:NITINOP_0311"/>
<dbReference type="InterPro" id="IPR002068">
    <property type="entry name" value="A-crystallin/Hsp20_dom"/>
</dbReference>
<keyword evidence="4" id="KW-0346">Stress response</keyword>
<accession>A0A0S4KLQ6</accession>
<dbReference type="CDD" id="cd06464">
    <property type="entry name" value="ACD_sHsps-like"/>
    <property type="match status" value="1"/>
</dbReference>